<dbReference type="AlphaFoldDB" id="A0A0Q0CH00"/>
<dbReference type="Gene3D" id="3.20.20.450">
    <property type="entry name" value="EAL domain"/>
    <property type="match status" value="1"/>
</dbReference>
<dbReference type="Proteomes" id="UP000050266">
    <property type="component" value="Unassembled WGS sequence"/>
</dbReference>
<dbReference type="Gene3D" id="3.30.70.270">
    <property type="match status" value="1"/>
</dbReference>
<feature type="domain" description="EAL" evidence="1">
    <location>
        <begin position="360"/>
        <end position="614"/>
    </location>
</feature>
<dbReference type="PANTHER" id="PTHR33121:SF19">
    <property type="entry name" value="CYCLIC DI-GMP PHOSPHODIESTERASE PA2567"/>
    <property type="match status" value="1"/>
</dbReference>
<dbReference type="PATRIC" id="fig|251720.4.peg.996"/>
<evidence type="ECO:0000313" key="3">
    <source>
        <dbReference type="Proteomes" id="UP000050266"/>
    </source>
</evidence>
<dbReference type="Pfam" id="PF00563">
    <property type="entry name" value="EAL"/>
    <property type="match status" value="1"/>
</dbReference>
<gene>
    <name evidence="2" type="ORF">ALO41_00773</name>
</gene>
<dbReference type="InterPro" id="IPR035919">
    <property type="entry name" value="EAL_sf"/>
</dbReference>
<evidence type="ECO:0000259" key="1">
    <source>
        <dbReference type="PROSITE" id="PS50883"/>
    </source>
</evidence>
<accession>A0A0Q0CH00</accession>
<organism evidence="2 3">
    <name type="scientific">Pseudomonas amygdali pv. ulmi</name>
    <dbReference type="NCBI Taxonomy" id="251720"/>
    <lineage>
        <taxon>Bacteria</taxon>
        <taxon>Pseudomonadati</taxon>
        <taxon>Pseudomonadota</taxon>
        <taxon>Gammaproteobacteria</taxon>
        <taxon>Pseudomonadales</taxon>
        <taxon>Pseudomonadaceae</taxon>
        <taxon>Pseudomonas</taxon>
        <taxon>Pseudomonas amygdali</taxon>
    </lineage>
</organism>
<dbReference type="SUPFAM" id="SSF55781">
    <property type="entry name" value="GAF domain-like"/>
    <property type="match status" value="1"/>
</dbReference>
<dbReference type="PANTHER" id="PTHR33121">
    <property type="entry name" value="CYCLIC DI-GMP PHOSPHODIESTERASE PDEF"/>
    <property type="match status" value="1"/>
</dbReference>
<dbReference type="CDD" id="cd01948">
    <property type="entry name" value="EAL"/>
    <property type="match status" value="1"/>
</dbReference>
<evidence type="ECO:0000313" key="2">
    <source>
        <dbReference type="EMBL" id="KPZ10730.1"/>
    </source>
</evidence>
<dbReference type="InterPro" id="IPR043128">
    <property type="entry name" value="Rev_trsase/Diguanyl_cyclase"/>
</dbReference>
<protein>
    <submittedName>
        <fullName evidence="2">GAF domain protein</fullName>
    </submittedName>
</protein>
<dbReference type="InterPro" id="IPR050706">
    <property type="entry name" value="Cyclic-di-GMP_PDE-like"/>
</dbReference>
<dbReference type="InterPro" id="IPR029016">
    <property type="entry name" value="GAF-like_dom_sf"/>
</dbReference>
<name>A0A0Q0CH00_PSEA0</name>
<dbReference type="GO" id="GO:0071111">
    <property type="term" value="F:cyclic-guanylate-specific phosphodiesterase activity"/>
    <property type="evidence" value="ECO:0007669"/>
    <property type="project" value="InterPro"/>
</dbReference>
<dbReference type="EMBL" id="LJRQ01000262">
    <property type="protein sequence ID" value="KPZ10730.1"/>
    <property type="molecule type" value="Genomic_DNA"/>
</dbReference>
<dbReference type="SUPFAM" id="SSF141868">
    <property type="entry name" value="EAL domain-like"/>
    <property type="match status" value="1"/>
</dbReference>
<dbReference type="Gene3D" id="3.30.450.40">
    <property type="match status" value="1"/>
</dbReference>
<sequence length="621" mass="68833">MDRVKRTTGKCRAMTSSPLTIVVDMTLTNLPSPQERARLVEVDRLTSDLESGSDPVLNSVVAMVSAYFGVPTAMVSIIEREYQVFKARVGMEPECTPREMSFCSHRLEDAAVLEVCDPLADPRFAENPLVKGAPFIRYYAGAPLMIRPGLSLGRLCVIDQKARHPMDERGQTLLRDAAKVVVARLESIHNQHYFEPSTGLPNRQRFEADLLAKSVWDTEVAILIEPLSASGMDRLVKALGLEFYVNFMLASKEMLLGSLPDGARLYGFGNLGFVTIFKPSEELSLPSLLNGLVAAFARPLLSENVPVFPDVGIGTIQLDRDVGAPRDILRLMASITDAARASERRWLDYDPAIDLSLRRSTELLNAIEAALIAPDQLRLVYQPRVDLTSNRCVAVEALLRWKHPTLGEISPVEFIPLAETTASIRHITRWVVRHVCEQLAIWHSQGLDITTSVNVSALDLTDGLLFDELVAALREFGVRAQHIELEFTESVLVTDFPAVQAQLRRFRDLGVAIGIDDFGSGYSNWAYLRQIPATSVKLDRSLLADLIPGNSDWHIVRGLISLVRDLRLTVVAEGIETELHYHLLRGWGCQQGQGYYFAKPLPPAELVALLNNSKGFADFAG</sequence>
<reference evidence="2 3" key="1">
    <citation type="submission" date="2015-09" db="EMBL/GenBank/DDBJ databases">
        <title>Genome announcement of multiple Pseudomonas syringae strains.</title>
        <authorList>
            <person name="Thakur S."/>
            <person name="Wang P.W."/>
            <person name="Gong Y."/>
            <person name="Weir B.S."/>
            <person name="Guttman D.S."/>
        </authorList>
    </citation>
    <scope>NUCLEOTIDE SEQUENCE [LARGE SCALE GENOMIC DNA]</scope>
    <source>
        <strain evidence="2 3">ICMP3962</strain>
    </source>
</reference>
<dbReference type="InterPro" id="IPR001633">
    <property type="entry name" value="EAL_dom"/>
</dbReference>
<dbReference type="SMART" id="SM00052">
    <property type="entry name" value="EAL"/>
    <property type="match status" value="1"/>
</dbReference>
<proteinExistence type="predicted"/>
<dbReference type="PROSITE" id="PS50883">
    <property type="entry name" value="EAL"/>
    <property type="match status" value="1"/>
</dbReference>
<comment type="caution">
    <text evidence="2">The sequence shown here is derived from an EMBL/GenBank/DDBJ whole genome shotgun (WGS) entry which is preliminary data.</text>
</comment>